<name>A0A563EKB8_9PSEU</name>
<dbReference type="PANTHER" id="PTHR43158:SF5">
    <property type="entry name" value="ABC TRANSPORTER, ATP-BINDING PROTEIN"/>
    <property type="match status" value="1"/>
</dbReference>
<dbReference type="GO" id="GO:0005524">
    <property type="term" value="F:ATP binding"/>
    <property type="evidence" value="ECO:0007669"/>
    <property type="project" value="UniProtKB-KW"/>
</dbReference>
<dbReference type="InterPro" id="IPR003439">
    <property type="entry name" value="ABC_transporter-like_ATP-bd"/>
</dbReference>
<keyword evidence="1" id="KW-0547">Nucleotide-binding</keyword>
<evidence type="ECO:0000256" key="1">
    <source>
        <dbReference type="ARBA" id="ARBA00022741"/>
    </source>
</evidence>
<dbReference type="InterPro" id="IPR003593">
    <property type="entry name" value="AAA+_ATPase"/>
</dbReference>
<proteinExistence type="predicted"/>
<keyword evidence="5" id="KW-1185">Reference proteome</keyword>
<dbReference type="Proteomes" id="UP000316639">
    <property type="component" value="Unassembled WGS sequence"/>
</dbReference>
<comment type="caution">
    <text evidence="4">The sequence shown here is derived from an EMBL/GenBank/DDBJ whole genome shotgun (WGS) entry which is preliminary data.</text>
</comment>
<evidence type="ECO:0000259" key="3">
    <source>
        <dbReference type="PROSITE" id="PS50893"/>
    </source>
</evidence>
<feature type="domain" description="ABC transporter" evidence="3">
    <location>
        <begin position="3"/>
        <end position="229"/>
    </location>
</feature>
<dbReference type="SMART" id="SM00382">
    <property type="entry name" value="AAA"/>
    <property type="match status" value="1"/>
</dbReference>
<dbReference type="Pfam" id="PF00005">
    <property type="entry name" value="ABC_tran"/>
    <property type="match status" value="1"/>
</dbReference>
<evidence type="ECO:0000256" key="2">
    <source>
        <dbReference type="ARBA" id="ARBA00022840"/>
    </source>
</evidence>
<gene>
    <name evidence="4" type="ORF">FKR81_33265</name>
</gene>
<evidence type="ECO:0000313" key="4">
    <source>
        <dbReference type="EMBL" id="TWP47316.1"/>
    </source>
</evidence>
<dbReference type="PROSITE" id="PS50893">
    <property type="entry name" value="ABC_TRANSPORTER_2"/>
    <property type="match status" value="1"/>
</dbReference>
<dbReference type="GO" id="GO:0016887">
    <property type="term" value="F:ATP hydrolysis activity"/>
    <property type="evidence" value="ECO:0007669"/>
    <property type="project" value="InterPro"/>
</dbReference>
<dbReference type="AlphaFoldDB" id="A0A563EKB8"/>
<evidence type="ECO:0000313" key="5">
    <source>
        <dbReference type="Proteomes" id="UP000316639"/>
    </source>
</evidence>
<dbReference type="InterPro" id="IPR027417">
    <property type="entry name" value="P-loop_NTPase"/>
</dbReference>
<accession>A0A563EKB8</accession>
<keyword evidence="2 4" id="KW-0067">ATP-binding</keyword>
<reference evidence="4 5" key="1">
    <citation type="submission" date="2019-07" db="EMBL/GenBank/DDBJ databases">
        <title>Lentzea xizangensis sp. nov., isolated from Qinghai-Tibetan Plateau Soils.</title>
        <authorList>
            <person name="Huang J."/>
        </authorList>
    </citation>
    <scope>NUCLEOTIDE SEQUENCE [LARGE SCALE GENOMIC DNA]</scope>
    <source>
        <strain evidence="4 5">FXJ1.1311</strain>
    </source>
</reference>
<dbReference type="EMBL" id="VOBR01000027">
    <property type="protein sequence ID" value="TWP47316.1"/>
    <property type="molecule type" value="Genomic_DNA"/>
</dbReference>
<dbReference type="Gene3D" id="3.40.50.300">
    <property type="entry name" value="P-loop containing nucleotide triphosphate hydrolases"/>
    <property type="match status" value="1"/>
</dbReference>
<sequence length="292" mass="31772">MRVDVTGLTVRYGDVTAVDDMSFSLESDKIYGLLGRNGSGKTSLMSVLAGYRKPSGGTVLVGGEPVFENRRATAGISLVRHVADAADKSDKISEALTYAAWWRDSWDARYADELLELFKLSRDEKIGALSLGQRSAFGVTIGLASRAPLTMLDESHLGMDTPTRYKFYDALLQDFMRNPRTFILSTHLIEELAALLEEVVIIDGGKLVLHEETDSLRSRGIEVTGVADDVDGFVAGLTVLSEKTLGRTKSAMVYGSLDDEQLAAARRAGLELGPIALQDLFVHLTEPVGETR</sequence>
<dbReference type="PANTHER" id="PTHR43158">
    <property type="entry name" value="SKFA PEPTIDE EXPORT ATP-BINDING PROTEIN SKFE"/>
    <property type="match status" value="1"/>
</dbReference>
<protein>
    <submittedName>
        <fullName evidence="4">ABC transporter ATP-binding protein</fullName>
    </submittedName>
</protein>
<dbReference type="RefSeq" id="WP_146358173.1">
    <property type="nucleotide sequence ID" value="NZ_VOBR01000027.1"/>
</dbReference>
<organism evidence="4 5">
    <name type="scientific">Lentzea tibetensis</name>
    <dbReference type="NCBI Taxonomy" id="2591470"/>
    <lineage>
        <taxon>Bacteria</taxon>
        <taxon>Bacillati</taxon>
        <taxon>Actinomycetota</taxon>
        <taxon>Actinomycetes</taxon>
        <taxon>Pseudonocardiales</taxon>
        <taxon>Pseudonocardiaceae</taxon>
        <taxon>Lentzea</taxon>
    </lineage>
</organism>
<dbReference type="SUPFAM" id="SSF52540">
    <property type="entry name" value="P-loop containing nucleoside triphosphate hydrolases"/>
    <property type="match status" value="1"/>
</dbReference>
<dbReference type="OrthoDB" id="9804819at2"/>